<keyword evidence="4" id="KW-0808">Transferase</keyword>
<keyword evidence="3" id="KW-0597">Phosphoprotein</keyword>
<evidence type="ECO:0000259" key="9">
    <source>
        <dbReference type="PROSITE" id="PS50112"/>
    </source>
</evidence>
<dbReference type="Gene3D" id="3.30.565.10">
    <property type="entry name" value="Histidine kinase-like ATPase, C-terminal domain"/>
    <property type="match status" value="1"/>
</dbReference>
<comment type="catalytic activity">
    <reaction evidence="1">
        <text>ATP + protein L-histidine = ADP + protein N-phospho-L-histidine.</text>
        <dbReference type="EC" id="2.7.13.3"/>
    </reaction>
</comment>
<dbReference type="PANTHER" id="PTHR24421:SF10">
    <property type="entry name" value="NITRATE_NITRITE SENSOR PROTEIN NARQ"/>
    <property type="match status" value="1"/>
</dbReference>
<keyword evidence="7" id="KW-0067">ATP-binding</keyword>
<dbReference type="SUPFAM" id="SSF55785">
    <property type="entry name" value="PYP-like sensor domain (PAS domain)"/>
    <property type="match status" value="1"/>
</dbReference>
<dbReference type="GO" id="GO:0016020">
    <property type="term" value="C:membrane"/>
    <property type="evidence" value="ECO:0007669"/>
    <property type="project" value="InterPro"/>
</dbReference>
<dbReference type="InterPro" id="IPR035965">
    <property type="entry name" value="PAS-like_dom_sf"/>
</dbReference>
<dbReference type="SMART" id="SM00387">
    <property type="entry name" value="HATPase_c"/>
    <property type="match status" value="1"/>
</dbReference>
<dbReference type="AlphaFoldDB" id="A0A9X3MU40"/>
<dbReference type="GO" id="GO:0005524">
    <property type="term" value="F:ATP binding"/>
    <property type="evidence" value="ECO:0007669"/>
    <property type="project" value="UniProtKB-KW"/>
</dbReference>
<dbReference type="PROSITE" id="PS50112">
    <property type="entry name" value="PAS"/>
    <property type="match status" value="1"/>
</dbReference>
<dbReference type="SUPFAM" id="SSF55874">
    <property type="entry name" value="ATPase domain of HSP90 chaperone/DNA topoisomerase II/histidine kinase"/>
    <property type="match status" value="1"/>
</dbReference>
<sequence>MPTAQRGRFHRAASARIAAPLAVVAVLSVAGGVATTRAAGTDRHRAAERRAERTGLQVRSALDRARTFAVALGSAIEDEPVPDRRRFATLEGNATAAVGLTTALWIEAVTRRDRQAYERRIGSRIITLPGARGPAGSEAFLPATFVTGVQLPRGTDLSGLQALAATLRDPTSVFAGTATSIATFAGRRGFFVVQGGRFGRGAGSRGFLVVFVPTGWLGLSLTEDVRRVAISLEGRRLEGGLRGTPETGTGFEALTRRWRVDVDAEPATAVQATLPWVAVLWLPATALIAYLVGRAIVRRRRAERLVDDVFDISLDLLCVVGLDGWFKRVNPAFEATLGYTGRELLARRLVQFVHPDDRTSMQVALEAVETGAQPGHFVNRFLRSDGAVRWLQWSARALPERGLIYAAARDVTDNRILAEEQAALRRVATLVAEGHDPAELFEAVAGEVGQLLAADATRLLRYEHGDSAAVVAGYGPSDPELDVGAHLPFERAECLLEAGAASAVSAPIVVSGRNWGVIVAAFKQPDAVRPATEARMAQFTELVATAIANAQNGAELTASRRRIAETADETRRRIERDLHDGAQQRLVHTILTLKLARSKLEQDDGRTAELVGEGLAHAEQAIAEIRELARGIHPAILTDRGLVKALRALVQRSIVPVTLEAHIDGRLPEPVEVTVYYVVSEALTNVAKHAQATRVQVTLEERGSELLLCISDDGIGGADPSRGSGLVGLKDRVEAWGGTLTVVSHPDAGTRLDIAIPLRAAEPAVRG</sequence>
<dbReference type="Gene3D" id="3.30.450.40">
    <property type="match status" value="1"/>
</dbReference>
<dbReference type="Pfam" id="PF08447">
    <property type="entry name" value="PAS_3"/>
    <property type="match status" value="1"/>
</dbReference>
<dbReference type="Pfam" id="PF01590">
    <property type="entry name" value="GAF"/>
    <property type="match status" value="1"/>
</dbReference>
<organism evidence="10 11">
    <name type="scientific">Solirubrobacter ginsenosidimutans</name>
    <dbReference type="NCBI Taxonomy" id="490573"/>
    <lineage>
        <taxon>Bacteria</taxon>
        <taxon>Bacillati</taxon>
        <taxon>Actinomycetota</taxon>
        <taxon>Thermoleophilia</taxon>
        <taxon>Solirubrobacterales</taxon>
        <taxon>Solirubrobacteraceae</taxon>
        <taxon>Solirubrobacter</taxon>
    </lineage>
</organism>
<proteinExistence type="predicted"/>
<dbReference type="RefSeq" id="WP_270041864.1">
    <property type="nucleotide sequence ID" value="NZ_JAPDOD010000019.1"/>
</dbReference>
<keyword evidence="11" id="KW-1185">Reference proteome</keyword>
<dbReference type="Gene3D" id="1.20.5.1930">
    <property type="match status" value="1"/>
</dbReference>
<dbReference type="CDD" id="cd16917">
    <property type="entry name" value="HATPase_UhpB-NarQ-NarX-like"/>
    <property type="match status" value="1"/>
</dbReference>
<evidence type="ECO:0000313" key="10">
    <source>
        <dbReference type="EMBL" id="MDA0162624.1"/>
    </source>
</evidence>
<protein>
    <recommendedName>
        <fullName evidence="2">histidine kinase</fullName>
        <ecNumber evidence="2">2.7.13.3</ecNumber>
    </recommendedName>
</protein>
<reference evidence="10" key="1">
    <citation type="submission" date="2022-10" db="EMBL/GenBank/DDBJ databases">
        <title>The WGS of Solirubrobacter ginsenosidimutans DSM 21036.</title>
        <authorList>
            <person name="Jiang Z."/>
        </authorList>
    </citation>
    <scope>NUCLEOTIDE SEQUENCE</scope>
    <source>
        <strain evidence="10">DSM 21036</strain>
    </source>
</reference>
<evidence type="ECO:0000256" key="2">
    <source>
        <dbReference type="ARBA" id="ARBA00012438"/>
    </source>
</evidence>
<evidence type="ECO:0000256" key="7">
    <source>
        <dbReference type="ARBA" id="ARBA00022840"/>
    </source>
</evidence>
<dbReference type="InterPro" id="IPR011712">
    <property type="entry name" value="Sig_transdc_His_kin_sub3_dim/P"/>
</dbReference>
<comment type="caution">
    <text evidence="10">The sequence shown here is derived from an EMBL/GenBank/DDBJ whole genome shotgun (WGS) entry which is preliminary data.</text>
</comment>
<dbReference type="InterPro" id="IPR003594">
    <property type="entry name" value="HATPase_dom"/>
</dbReference>
<dbReference type="PANTHER" id="PTHR24421">
    <property type="entry name" value="NITRATE/NITRITE SENSOR PROTEIN NARX-RELATED"/>
    <property type="match status" value="1"/>
</dbReference>
<evidence type="ECO:0000256" key="8">
    <source>
        <dbReference type="ARBA" id="ARBA00023012"/>
    </source>
</evidence>
<dbReference type="EC" id="2.7.13.3" evidence="2"/>
<dbReference type="CDD" id="cd00130">
    <property type="entry name" value="PAS"/>
    <property type="match status" value="1"/>
</dbReference>
<evidence type="ECO:0000256" key="5">
    <source>
        <dbReference type="ARBA" id="ARBA00022741"/>
    </source>
</evidence>
<evidence type="ECO:0000256" key="4">
    <source>
        <dbReference type="ARBA" id="ARBA00022679"/>
    </source>
</evidence>
<dbReference type="EMBL" id="JAPDOD010000019">
    <property type="protein sequence ID" value="MDA0162624.1"/>
    <property type="molecule type" value="Genomic_DNA"/>
</dbReference>
<dbReference type="InterPro" id="IPR029016">
    <property type="entry name" value="GAF-like_dom_sf"/>
</dbReference>
<evidence type="ECO:0000313" key="11">
    <source>
        <dbReference type="Proteomes" id="UP001149140"/>
    </source>
</evidence>
<evidence type="ECO:0000256" key="1">
    <source>
        <dbReference type="ARBA" id="ARBA00000085"/>
    </source>
</evidence>
<evidence type="ECO:0000256" key="3">
    <source>
        <dbReference type="ARBA" id="ARBA00022553"/>
    </source>
</evidence>
<dbReference type="Pfam" id="PF02518">
    <property type="entry name" value="HATPase_c"/>
    <property type="match status" value="1"/>
</dbReference>
<accession>A0A9X3MU40</accession>
<dbReference type="NCBIfam" id="TIGR00229">
    <property type="entry name" value="sensory_box"/>
    <property type="match status" value="1"/>
</dbReference>
<feature type="domain" description="PAS" evidence="9">
    <location>
        <begin position="302"/>
        <end position="372"/>
    </location>
</feature>
<name>A0A9X3MU40_9ACTN</name>
<dbReference type="Gene3D" id="3.30.450.20">
    <property type="entry name" value="PAS domain"/>
    <property type="match status" value="1"/>
</dbReference>
<dbReference type="GO" id="GO:0046983">
    <property type="term" value="F:protein dimerization activity"/>
    <property type="evidence" value="ECO:0007669"/>
    <property type="project" value="InterPro"/>
</dbReference>
<dbReference type="InterPro" id="IPR050482">
    <property type="entry name" value="Sensor_HK_TwoCompSys"/>
</dbReference>
<dbReference type="GO" id="GO:0000155">
    <property type="term" value="F:phosphorelay sensor kinase activity"/>
    <property type="evidence" value="ECO:0007669"/>
    <property type="project" value="InterPro"/>
</dbReference>
<dbReference type="InterPro" id="IPR036890">
    <property type="entry name" value="HATPase_C_sf"/>
</dbReference>
<gene>
    <name evidence="10" type="ORF">OM076_20285</name>
</gene>
<dbReference type="SMART" id="SM00065">
    <property type="entry name" value="GAF"/>
    <property type="match status" value="1"/>
</dbReference>
<dbReference type="Pfam" id="PF07730">
    <property type="entry name" value="HisKA_3"/>
    <property type="match status" value="1"/>
</dbReference>
<evidence type="ECO:0000256" key="6">
    <source>
        <dbReference type="ARBA" id="ARBA00022777"/>
    </source>
</evidence>
<dbReference type="SUPFAM" id="SSF55781">
    <property type="entry name" value="GAF domain-like"/>
    <property type="match status" value="1"/>
</dbReference>
<dbReference type="SMART" id="SM00091">
    <property type="entry name" value="PAS"/>
    <property type="match status" value="1"/>
</dbReference>
<dbReference type="InterPro" id="IPR000014">
    <property type="entry name" value="PAS"/>
</dbReference>
<dbReference type="InterPro" id="IPR013655">
    <property type="entry name" value="PAS_fold_3"/>
</dbReference>
<keyword evidence="8" id="KW-0902">Two-component regulatory system</keyword>
<keyword evidence="6" id="KW-0418">Kinase</keyword>
<keyword evidence="5" id="KW-0547">Nucleotide-binding</keyword>
<dbReference type="InterPro" id="IPR003018">
    <property type="entry name" value="GAF"/>
</dbReference>
<dbReference type="Proteomes" id="UP001149140">
    <property type="component" value="Unassembled WGS sequence"/>
</dbReference>